<evidence type="ECO:0000313" key="3">
    <source>
        <dbReference type="Proteomes" id="UP000292424"/>
    </source>
</evidence>
<feature type="transmembrane region" description="Helical" evidence="1">
    <location>
        <begin position="82"/>
        <end position="99"/>
    </location>
</feature>
<dbReference type="KEGG" id="arac:E0W69_013800"/>
<feature type="transmembrane region" description="Helical" evidence="1">
    <location>
        <begin position="193"/>
        <end position="212"/>
    </location>
</feature>
<dbReference type="RefSeq" id="WP_131330623.1">
    <property type="nucleotide sequence ID" value="NZ_CP044016.1"/>
</dbReference>
<keyword evidence="1" id="KW-1133">Transmembrane helix</keyword>
<sequence>MQIANVQKTANTILSKWDRILFRWAFIFFILQFLPIDTHFFSFFSTEKWPLFSFPSLFYITRYVPHFFSGTGAWSLPGWFDLIFWGFVAVLGVVVWKLFKVDEAKVQKLEYVLRGLLRYRLALGIVGYGFLQFFSVQAPFPSLSNLNTPYGYFSDWKIFSLSLGIVPGYESFLGAVQILLGIWLAAYRKTAGIVSLFIAIFLGNVFFSNLAYNGGEGGYSLFLLLIALYLFYHDFIRLLNVTTMGTAAIPDTYVPVVVSRKWKAILLIGKIAFFLVFILLLGIDASSFNAERSYQFPASAGLRGIKGFYNVSSFKLNDSIIPYSETDTSRWGNVVFEDWNTVSVKVNKKLNPIELSEETIFKNDYDRVYENSGTIGRNYYYYTFDSTRGVLLLKNKNSHYINDIWQFQFRKLPGNGLILKGFNTLTKDSADIQLDKIDKKYLLEIGRKKNINI</sequence>
<dbReference type="Proteomes" id="UP000292424">
    <property type="component" value="Chromosome"/>
</dbReference>
<dbReference type="AlphaFoldDB" id="A0A5P2G642"/>
<keyword evidence="3" id="KW-1185">Reference proteome</keyword>
<dbReference type="OrthoDB" id="102112at2"/>
<name>A0A5P2G642_9BACT</name>
<accession>A0A5P2G642</accession>
<feature type="transmembrane region" description="Helical" evidence="1">
    <location>
        <begin position="119"/>
        <end position="138"/>
    </location>
</feature>
<keyword evidence="1" id="KW-0472">Membrane</keyword>
<feature type="transmembrane region" description="Helical" evidence="1">
    <location>
        <begin position="158"/>
        <end position="186"/>
    </location>
</feature>
<proteinExistence type="predicted"/>
<feature type="transmembrane region" description="Helical" evidence="1">
    <location>
        <begin position="21"/>
        <end position="44"/>
    </location>
</feature>
<feature type="transmembrane region" description="Helical" evidence="1">
    <location>
        <begin position="218"/>
        <end position="236"/>
    </location>
</feature>
<gene>
    <name evidence="2" type="ORF">E0W69_013800</name>
</gene>
<organism evidence="2 3">
    <name type="scientific">Rhizosphaericola mali</name>
    <dbReference type="NCBI Taxonomy" id="2545455"/>
    <lineage>
        <taxon>Bacteria</taxon>
        <taxon>Pseudomonadati</taxon>
        <taxon>Bacteroidota</taxon>
        <taxon>Chitinophagia</taxon>
        <taxon>Chitinophagales</taxon>
        <taxon>Chitinophagaceae</taxon>
        <taxon>Rhizosphaericola</taxon>
    </lineage>
</organism>
<keyword evidence="1" id="KW-0812">Transmembrane</keyword>
<reference evidence="2 3" key="1">
    <citation type="submission" date="2019-09" db="EMBL/GenBank/DDBJ databases">
        <title>Complete genome sequence of Arachidicoccus sp. B3-10 isolated from apple orchard soil.</title>
        <authorList>
            <person name="Kim H.S."/>
            <person name="Han K.-I."/>
            <person name="Suh M.K."/>
            <person name="Lee K.C."/>
            <person name="Eom M.K."/>
            <person name="Kim J.-S."/>
            <person name="Kang S.W."/>
            <person name="Sin Y."/>
            <person name="Lee J.-S."/>
        </authorList>
    </citation>
    <scope>NUCLEOTIDE SEQUENCE [LARGE SCALE GENOMIC DNA]</scope>
    <source>
        <strain evidence="2 3">B3-10</strain>
    </source>
</reference>
<evidence type="ECO:0000256" key="1">
    <source>
        <dbReference type="SAM" id="Phobius"/>
    </source>
</evidence>
<protein>
    <submittedName>
        <fullName evidence="2">DoxX family protein</fullName>
    </submittedName>
</protein>
<evidence type="ECO:0000313" key="2">
    <source>
        <dbReference type="EMBL" id="QES89689.1"/>
    </source>
</evidence>
<dbReference type="EMBL" id="CP044016">
    <property type="protein sequence ID" value="QES89689.1"/>
    <property type="molecule type" value="Genomic_DNA"/>
</dbReference>
<feature type="transmembrane region" description="Helical" evidence="1">
    <location>
        <begin position="264"/>
        <end position="283"/>
    </location>
</feature>